<organism evidence="1 2">
    <name type="scientific">Bifidobacterium callitrichidarum</name>
    <dbReference type="NCBI Taxonomy" id="2052941"/>
    <lineage>
        <taxon>Bacteria</taxon>
        <taxon>Bacillati</taxon>
        <taxon>Actinomycetota</taxon>
        <taxon>Actinomycetes</taxon>
        <taxon>Bifidobacteriales</taxon>
        <taxon>Bifidobacteriaceae</taxon>
        <taxon>Bifidobacterium</taxon>
    </lineage>
</organism>
<dbReference type="AlphaFoldDB" id="A0A2U2NCX3"/>
<evidence type="ECO:0000313" key="1">
    <source>
        <dbReference type="EMBL" id="PWG67001.1"/>
    </source>
</evidence>
<reference evidence="1 2" key="1">
    <citation type="journal article" date="2018" name="Int. J. Syst. Evol. Microbiol.">
        <title>Bifidobacterium callitrichidarum sp. nov. from the faeces of the emperor tamarin (Saguinus imperator).</title>
        <authorList>
            <person name="Modesto M."/>
            <person name="Michelini S."/>
            <person name="Sansosti M.C."/>
            <person name="De Filippo C."/>
            <person name="Cavalieri D."/>
            <person name="Qvirist L."/>
            <person name="Andlid T."/>
            <person name="Spiezio C."/>
            <person name="Sandri C."/>
            <person name="Pascarelli S."/>
            <person name="Sgorbati B."/>
            <person name="Mattarelli P."/>
        </authorList>
    </citation>
    <scope>NUCLEOTIDE SEQUENCE [LARGE SCALE GENOMIC DNA]</scope>
    <source>
        <strain evidence="1 2">TRI 5</strain>
    </source>
</reference>
<accession>A0A2U2NCX3</accession>
<name>A0A2U2NCX3_9BIFI</name>
<proteinExistence type="predicted"/>
<protein>
    <submittedName>
        <fullName evidence="1">Uncharacterized protein</fullName>
    </submittedName>
</protein>
<comment type="caution">
    <text evidence="1">The sequence shown here is derived from an EMBL/GenBank/DDBJ whole genome shotgun (WGS) entry which is preliminary data.</text>
</comment>
<gene>
    <name evidence="1" type="ORF">DF196_00315</name>
</gene>
<sequence length="79" mass="8459">MKISENNKAVGADNADGLVLSMRMGIRSILGGAGRLPKVVYTRLKVGRRSHAFAVISIITGTMVCTDELIRTGESVARQ</sequence>
<dbReference type="EMBL" id="QFFM01000001">
    <property type="protein sequence ID" value="PWG67001.1"/>
    <property type="molecule type" value="Genomic_DNA"/>
</dbReference>
<evidence type="ECO:0000313" key="2">
    <source>
        <dbReference type="Proteomes" id="UP000245876"/>
    </source>
</evidence>
<keyword evidence="2" id="KW-1185">Reference proteome</keyword>
<dbReference type="Proteomes" id="UP000245876">
    <property type="component" value="Unassembled WGS sequence"/>
</dbReference>